<evidence type="ECO:0008006" key="4">
    <source>
        <dbReference type="Google" id="ProtNLM"/>
    </source>
</evidence>
<dbReference type="RefSeq" id="WP_169467547.1">
    <property type="nucleotide sequence ID" value="NZ_JABBGG010000009.1"/>
</dbReference>
<feature type="transmembrane region" description="Helical" evidence="1">
    <location>
        <begin position="139"/>
        <end position="163"/>
    </location>
</feature>
<keyword evidence="1" id="KW-0472">Membrane</keyword>
<name>A0A848HNB6_9BURK</name>
<keyword evidence="1" id="KW-0812">Transmembrane</keyword>
<dbReference type="EMBL" id="JABBGG010000009">
    <property type="protein sequence ID" value="NML62497.1"/>
    <property type="molecule type" value="Genomic_DNA"/>
</dbReference>
<comment type="caution">
    <text evidence="2">The sequence shown here is derived from an EMBL/GenBank/DDBJ whole genome shotgun (WGS) entry which is preliminary data.</text>
</comment>
<feature type="transmembrane region" description="Helical" evidence="1">
    <location>
        <begin position="175"/>
        <end position="208"/>
    </location>
</feature>
<keyword evidence="1" id="KW-1133">Transmembrane helix</keyword>
<dbReference type="AlphaFoldDB" id="A0A848HNB6"/>
<protein>
    <recommendedName>
        <fullName evidence="4">YihY/virulence factor BrkB family protein</fullName>
    </recommendedName>
</protein>
<feature type="transmembrane region" description="Helical" evidence="1">
    <location>
        <begin position="96"/>
        <end position="119"/>
    </location>
</feature>
<dbReference type="NCBIfam" id="NF041043">
    <property type="entry name" value="BPSS1780_fam"/>
    <property type="match status" value="1"/>
</dbReference>
<reference evidence="2 3" key="1">
    <citation type="submission" date="2020-04" db="EMBL/GenBank/DDBJ databases">
        <title>Massilia sp. RP-1-19 isolated from soil.</title>
        <authorList>
            <person name="Dahal R.H."/>
        </authorList>
    </citation>
    <scope>NUCLEOTIDE SEQUENCE [LARGE SCALE GENOMIC DNA]</scope>
    <source>
        <strain evidence="2 3">RP-1-19</strain>
    </source>
</reference>
<dbReference type="Proteomes" id="UP000583752">
    <property type="component" value="Unassembled WGS sequence"/>
</dbReference>
<keyword evidence="3" id="KW-1185">Reference proteome</keyword>
<evidence type="ECO:0000256" key="1">
    <source>
        <dbReference type="SAM" id="Phobius"/>
    </source>
</evidence>
<evidence type="ECO:0000313" key="3">
    <source>
        <dbReference type="Proteomes" id="UP000583752"/>
    </source>
</evidence>
<proteinExistence type="predicted"/>
<dbReference type="InterPro" id="IPR047798">
    <property type="entry name" value="BPSS1780-like"/>
</dbReference>
<organism evidence="2 3">
    <name type="scientific">Massilia polaris</name>
    <dbReference type="NCBI Taxonomy" id="2728846"/>
    <lineage>
        <taxon>Bacteria</taxon>
        <taxon>Pseudomonadati</taxon>
        <taxon>Pseudomonadota</taxon>
        <taxon>Betaproteobacteria</taxon>
        <taxon>Burkholderiales</taxon>
        <taxon>Oxalobacteraceae</taxon>
        <taxon>Telluria group</taxon>
        <taxon>Massilia</taxon>
    </lineage>
</organism>
<evidence type="ECO:0000313" key="2">
    <source>
        <dbReference type="EMBL" id="NML62497.1"/>
    </source>
</evidence>
<sequence>MNKLPAREGWNWVKQGFALFRKQPLGLGALFFGYVLVAVALGLVPLVGKLLSYLLVPIFTVAFMQGCANAEQGKRVHPGLLLTGFRSPAFPTLIKLGLVYMALAMLAIAASTLVDGGVWLQVLLRQLEPDAPETKNSAFGAAILFTAFAQLISFVLLAFTGPLVHWKRMGVGKAVFYSVVGILGATKAFMVFALSWFGISAIIGQVVFLIFGRTSMFQPVLITVSLIYTIAAFCSFYAIYCRLFGAPEAELTQPVPANDA</sequence>
<gene>
    <name evidence="2" type="ORF">HHL21_15725</name>
</gene>
<accession>A0A848HNB6</accession>
<feature type="transmembrane region" description="Helical" evidence="1">
    <location>
        <begin position="220"/>
        <end position="240"/>
    </location>
</feature>
<feature type="transmembrane region" description="Helical" evidence="1">
    <location>
        <begin position="24"/>
        <end position="44"/>
    </location>
</feature>